<dbReference type="InterPro" id="IPR013123">
    <property type="entry name" value="SpoU_subst-bd"/>
</dbReference>
<keyword evidence="6" id="KW-1185">Reference proteome</keyword>
<evidence type="ECO:0000256" key="2">
    <source>
        <dbReference type="ARBA" id="ARBA00022679"/>
    </source>
</evidence>
<organism evidence="5 6">
    <name type="scientific">Bernardetia litoralis (strain ATCC 23117 / DSM 6794 / NBRC 15988 / NCIMB 1366 / Fx l1 / Sio-4)</name>
    <name type="common">Flexibacter litoralis</name>
    <dbReference type="NCBI Taxonomy" id="880071"/>
    <lineage>
        <taxon>Bacteria</taxon>
        <taxon>Pseudomonadati</taxon>
        <taxon>Bacteroidota</taxon>
        <taxon>Cytophagia</taxon>
        <taxon>Cytophagales</taxon>
        <taxon>Bernardetiaceae</taxon>
        <taxon>Bernardetia</taxon>
    </lineage>
</organism>
<dbReference type="STRING" id="880071.Fleli_0008"/>
<dbReference type="KEGG" id="fli:Fleli_0008"/>
<evidence type="ECO:0000259" key="4">
    <source>
        <dbReference type="SMART" id="SM00967"/>
    </source>
</evidence>
<dbReference type="Proteomes" id="UP000006054">
    <property type="component" value="Chromosome"/>
</dbReference>
<accession>I4AEY5</accession>
<dbReference type="Gene3D" id="3.30.1330.30">
    <property type="match status" value="1"/>
</dbReference>
<dbReference type="SUPFAM" id="SSF75217">
    <property type="entry name" value="alpha/beta knot"/>
    <property type="match status" value="1"/>
</dbReference>
<dbReference type="GO" id="GO:0008173">
    <property type="term" value="F:RNA methyltransferase activity"/>
    <property type="evidence" value="ECO:0007669"/>
    <property type="project" value="InterPro"/>
</dbReference>
<feature type="domain" description="RNA 2-O ribose methyltransferase substrate binding" evidence="4">
    <location>
        <begin position="36"/>
        <end position="110"/>
    </location>
</feature>
<gene>
    <name evidence="5" type="ordered locus">Fleli_0008</name>
</gene>
<reference evidence="6" key="1">
    <citation type="submission" date="2012-06" db="EMBL/GenBank/DDBJ databases">
        <title>The complete genome of Flexibacter litoralis DSM 6794.</title>
        <authorList>
            <person name="Lucas S."/>
            <person name="Copeland A."/>
            <person name="Lapidus A."/>
            <person name="Glavina del Rio T."/>
            <person name="Dalin E."/>
            <person name="Tice H."/>
            <person name="Bruce D."/>
            <person name="Goodwin L."/>
            <person name="Pitluck S."/>
            <person name="Peters L."/>
            <person name="Ovchinnikova G."/>
            <person name="Lu M."/>
            <person name="Kyrpides N."/>
            <person name="Mavromatis K."/>
            <person name="Ivanova N."/>
            <person name="Brettin T."/>
            <person name="Detter J.C."/>
            <person name="Han C."/>
            <person name="Larimer F."/>
            <person name="Land M."/>
            <person name="Hauser L."/>
            <person name="Markowitz V."/>
            <person name="Cheng J.-F."/>
            <person name="Hugenholtz P."/>
            <person name="Woyke T."/>
            <person name="Wu D."/>
            <person name="Spring S."/>
            <person name="Lang E."/>
            <person name="Kopitz M."/>
            <person name="Brambilla E."/>
            <person name="Klenk H.-P."/>
            <person name="Eisen J.A."/>
        </authorList>
    </citation>
    <scope>NUCLEOTIDE SEQUENCE [LARGE SCALE GENOMIC DNA]</scope>
    <source>
        <strain evidence="6">ATCC 23117 / DSM 6794 / NBRC 15988 / NCIMB 1366 / Sio-4</strain>
    </source>
</reference>
<dbReference type="InterPro" id="IPR029064">
    <property type="entry name" value="Ribosomal_eL30-like_sf"/>
</dbReference>
<dbReference type="GO" id="GO:0003723">
    <property type="term" value="F:RNA binding"/>
    <property type="evidence" value="ECO:0007669"/>
    <property type="project" value="InterPro"/>
</dbReference>
<evidence type="ECO:0000313" key="6">
    <source>
        <dbReference type="Proteomes" id="UP000006054"/>
    </source>
</evidence>
<dbReference type="PANTHER" id="PTHR46429">
    <property type="entry name" value="23S RRNA (GUANOSINE-2'-O-)-METHYLTRANSFERASE RLMB"/>
    <property type="match status" value="1"/>
</dbReference>
<proteinExistence type="predicted"/>
<sequence length="274" mass="30442">MQTPNDDNNRNDNFREKREYSSSRHNKAQRQTTSNFIFGWHPVLEALRSDKTIDKVLVEKDFKSEEMTELMQLVKKQSIYVQRVPTEKLNRITRKAHQGVVAFISEIDFVPLENIVAGAYEAGKDPLILILDRITDVRNFGAIVRSAECAGVDGIVVPTRLTAQMGADAVKTSAGALMHMPICRYRSLVGAVNFLKESGLKVVACTEKTENQIYDLKLNGPLAIVMGSEEVGISGEILEIVDEKMSLPMMGKIGSLNVSVATGVALYEVVRQRN</sequence>
<dbReference type="SUPFAM" id="SSF55315">
    <property type="entry name" value="L30e-like"/>
    <property type="match status" value="1"/>
</dbReference>
<feature type="region of interest" description="Disordered" evidence="3">
    <location>
        <begin position="1"/>
        <end position="28"/>
    </location>
</feature>
<dbReference type="InterPro" id="IPR029028">
    <property type="entry name" value="Alpha/beta_knot_MTases"/>
</dbReference>
<dbReference type="Gene3D" id="3.40.1280.10">
    <property type="match status" value="1"/>
</dbReference>
<dbReference type="PANTHER" id="PTHR46429:SF1">
    <property type="entry name" value="23S RRNA (GUANOSINE-2'-O-)-METHYLTRANSFERASE RLMB"/>
    <property type="match status" value="1"/>
</dbReference>
<dbReference type="EMBL" id="CP003345">
    <property type="protein sequence ID" value="AFM02520.1"/>
    <property type="molecule type" value="Genomic_DNA"/>
</dbReference>
<name>I4AEY5_BERLS</name>
<dbReference type="Pfam" id="PF00588">
    <property type="entry name" value="SpoU_methylase"/>
    <property type="match status" value="1"/>
</dbReference>
<dbReference type="NCBIfam" id="TIGR00186">
    <property type="entry name" value="rRNA_methyl_3"/>
    <property type="match status" value="1"/>
</dbReference>
<evidence type="ECO:0000313" key="5">
    <source>
        <dbReference type="EMBL" id="AFM02520.1"/>
    </source>
</evidence>
<evidence type="ECO:0000256" key="3">
    <source>
        <dbReference type="SAM" id="MobiDB-lite"/>
    </source>
</evidence>
<protein>
    <submittedName>
        <fullName evidence="5">rRNA methylase, putative, group 3</fullName>
    </submittedName>
</protein>
<dbReference type="PATRIC" id="fig|880071.3.peg.9"/>
<dbReference type="RefSeq" id="WP_014795989.1">
    <property type="nucleotide sequence ID" value="NC_018018.1"/>
</dbReference>
<dbReference type="GO" id="GO:0032259">
    <property type="term" value="P:methylation"/>
    <property type="evidence" value="ECO:0007669"/>
    <property type="project" value="UniProtKB-KW"/>
</dbReference>
<dbReference type="InterPro" id="IPR004441">
    <property type="entry name" value="rRNA_MeTrfase_TrmH"/>
</dbReference>
<keyword evidence="2" id="KW-0808">Transferase</keyword>
<feature type="compositionally biased region" description="Basic and acidic residues" evidence="3">
    <location>
        <begin position="7"/>
        <end position="22"/>
    </location>
</feature>
<evidence type="ECO:0000256" key="1">
    <source>
        <dbReference type="ARBA" id="ARBA00022603"/>
    </source>
</evidence>
<dbReference type="InterPro" id="IPR001537">
    <property type="entry name" value="SpoU_MeTrfase"/>
</dbReference>
<dbReference type="Pfam" id="PF08032">
    <property type="entry name" value="SpoU_sub_bind"/>
    <property type="match status" value="1"/>
</dbReference>
<keyword evidence="1 5" id="KW-0489">Methyltransferase</keyword>
<dbReference type="CDD" id="cd18103">
    <property type="entry name" value="SpoU-like_RlmB"/>
    <property type="match status" value="1"/>
</dbReference>
<dbReference type="SMART" id="SM00967">
    <property type="entry name" value="SpoU_sub_bind"/>
    <property type="match status" value="1"/>
</dbReference>
<dbReference type="GO" id="GO:0006396">
    <property type="term" value="P:RNA processing"/>
    <property type="evidence" value="ECO:0007669"/>
    <property type="project" value="InterPro"/>
</dbReference>
<dbReference type="OrthoDB" id="9794400at2"/>
<dbReference type="InterPro" id="IPR029026">
    <property type="entry name" value="tRNA_m1G_MTases_N"/>
</dbReference>
<dbReference type="GO" id="GO:0005829">
    <property type="term" value="C:cytosol"/>
    <property type="evidence" value="ECO:0007669"/>
    <property type="project" value="TreeGrafter"/>
</dbReference>
<dbReference type="HOGENOM" id="CLU_021322_0_1_10"/>
<dbReference type="eggNOG" id="COG0566">
    <property type="taxonomic scope" value="Bacteria"/>
</dbReference>
<dbReference type="AlphaFoldDB" id="I4AEY5"/>